<dbReference type="Proteomes" id="UP000017822">
    <property type="component" value="Unassembled WGS sequence"/>
</dbReference>
<comment type="caution">
    <text evidence="1">The sequence shown here is derived from an EMBL/GenBank/DDBJ whole genome shotgun (WGS) entry which is preliminary data.</text>
</comment>
<evidence type="ECO:0000313" key="1">
    <source>
        <dbReference type="EMBL" id="ESR01503.1"/>
    </source>
</evidence>
<organism evidence="1 2">
    <name type="scientific">Stutzerimonas chloritidismutans AW-1</name>
    <dbReference type="NCBI Taxonomy" id="1263865"/>
    <lineage>
        <taxon>Bacteria</taxon>
        <taxon>Pseudomonadati</taxon>
        <taxon>Pseudomonadota</taxon>
        <taxon>Gammaproteobacteria</taxon>
        <taxon>Pseudomonadales</taxon>
        <taxon>Pseudomonadaceae</taxon>
        <taxon>Stutzerimonas</taxon>
    </lineage>
</organism>
<reference evidence="1 2" key="1">
    <citation type="submission" date="2013-07" db="EMBL/GenBank/DDBJ databases">
        <authorList>
            <person name="Schaap P.J."/>
            <person name="Mehboob F."/>
            <person name="Oosterkamp M.J."/>
            <person name="de Vos W.M."/>
            <person name="Stams A.J.M."/>
            <person name="Koehorst J.J."/>
        </authorList>
    </citation>
    <scope>NUCLEOTIDE SEQUENCE [LARGE SCALE GENOMIC DNA]</scope>
    <source>
        <strain evidence="1 2">AW-1</strain>
    </source>
</reference>
<dbReference type="PATRIC" id="fig|1263865.4.peg.8"/>
<sequence length="438" mass="49911">MDGITMLDEYSIEQRASQIFDARSREYFSEVLSCYTGGNYRSAVVMLWSVVVCDLLFKLQHLVDLYGDDKAKAILAEISKLQEANERSSEWESKLVESVAEQTQLLDIAERENLLHLQRQRHLAAHPVVNANFQLHRPNRDTARALIRNALDGLLTKAPILSKQIVGDLVEDLEQASGILIDDKKLKAYLESKYFSRFNPEVEKAVFKALWKFVFRLTDERCEKNRTINYSALTLLYGRNPTQFQTQIEADRDYFSTIATGGAPLVCLIHFLSRSPRIYGLLADHAKTAILHTAEQEASAHCLAWFTSSSLEEHAARLGEWIASADYPQIDQGTWDSLRELSDSPEWAKAVIRLTNKYYVASGSYNAADQRFAEVIRPALGRYVIDDCIDLIEGIQSNSQTWERGRARGDHRLLRARAMELDPSFDPTQYAVFNRHLD</sequence>
<dbReference type="EMBL" id="AOFQ01000001">
    <property type="protein sequence ID" value="ESR01503.1"/>
    <property type="molecule type" value="Genomic_DNA"/>
</dbReference>
<protein>
    <submittedName>
        <fullName evidence="1">Uncharacterized protein</fullName>
    </submittedName>
</protein>
<proteinExistence type="predicted"/>
<gene>
    <name evidence="1" type="ORF">F753_00040</name>
</gene>
<name>V4QI70_STUCH</name>
<evidence type="ECO:0000313" key="2">
    <source>
        <dbReference type="Proteomes" id="UP000017822"/>
    </source>
</evidence>
<dbReference type="AlphaFoldDB" id="V4QI70"/>
<accession>V4QI70</accession>